<dbReference type="Pfam" id="PF14022">
    <property type="entry name" value="DUF4238"/>
    <property type="match status" value="1"/>
</dbReference>
<sequence>MVTKRAHMIPRSYLDGWADGKGMVDVADLAKGRSTTTAIINATVVSYAYRTEILSTDLEGQFAKVESAGISALRKLRRTDTLTQGEIRAAIAFLDMYRERGLYADQAKTQTPAVLLMQDRSLQEAELSLGDRMVLASYMNETVEFDQLGIETWPWSIWDCTNALTGDGALTLWREANSTAVTTITFPLSPTKILVIGRKLSRSVDINLVTVLKSRRWLIAQRGMFDEKKISLIAKNHNPGPLRWISLKEKGISLDLEVS</sequence>
<evidence type="ECO:0000313" key="1">
    <source>
        <dbReference type="EMBL" id="KAE8127441.1"/>
    </source>
</evidence>
<organism evidence="1 2">
    <name type="scientific">Bifidobacterium tibiigranuli</name>
    <dbReference type="NCBI Taxonomy" id="2172043"/>
    <lineage>
        <taxon>Bacteria</taxon>
        <taxon>Bacillati</taxon>
        <taxon>Actinomycetota</taxon>
        <taxon>Actinomycetes</taxon>
        <taxon>Bifidobacteriales</taxon>
        <taxon>Bifidobacteriaceae</taxon>
        <taxon>Bifidobacterium</taxon>
    </lineage>
</organism>
<name>A0A5N6RZX1_9BIFI</name>
<dbReference type="Proteomes" id="UP000325415">
    <property type="component" value="Unassembled WGS sequence"/>
</dbReference>
<gene>
    <name evidence="1" type="ORF">DDE84_08105</name>
</gene>
<reference evidence="1 2" key="1">
    <citation type="submission" date="2018-04" db="EMBL/GenBank/DDBJ databases">
        <authorList>
            <person name="Eckel V.P."/>
            <person name="Vogel R.F."/>
        </authorList>
    </citation>
    <scope>NUCLEOTIDE SEQUENCE [LARGE SCALE GENOMIC DNA]</scope>
    <source>
        <strain evidence="2">TMW 2.1764</strain>
    </source>
</reference>
<proteinExistence type="predicted"/>
<keyword evidence="2" id="KW-1185">Reference proteome</keyword>
<protein>
    <submittedName>
        <fullName evidence="1">DUF4238 domain-containing protein</fullName>
    </submittedName>
</protein>
<accession>A0A5N6RZX1</accession>
<dbReference type="InterPro" id="IPR025332">
    <property type="entry name" value="DUF4238"/>
</dbReference>
<dbReference type="AlphaFoldDB" id="A0A5N6RZX1"/>
<dbReference type="EMBL" id="QDAG01000008">
    <property type="protein sequence ID" value="KAE8127441.1"/>
    <property type="molecule type" value="Genomic_DNA"/>
</dbReference>
<comment type="caution">
    <text evidence="1">The sequence shown here is derived from an EMBL/GenBank/DDBJ whole genome shotgun (WGS) entry which is preliminary data.</text>
</comment>
<evidence type="ECO:0000313" key="2">
    <source>
        <dbReference type="Proteomes" id="UP000325415"/>
    </source>
</evidence>